<dbReference type="Proteomes" id="UP001157418">
    <property type="component" value="Unassembled WGS sequence"/>
</dbReference>
<dbReference type="Pfam" id="PF25013">
    <property type="entry name" value="LRR_Zer-1"/>
    <property type="match status" value="1"/>
</dbReference>
<keyword evidence="6 11" id="KW-0732">Signal</keyword>
<evidence type="ECO:0000256" key="5">
    <source>
        <dbReference type="ARBA" id="ARBA00022692"/>
    </source>
</evidence>
<keyword evidence="7" id="KW-0677">Repeat</keyword>
<evidence type="ECO:0000313" key="13">
    <source>
        <dbReference type="EMBL" id="CAH1450101.1"/>
    </source>
</evidence>
<dbReference type="SUPFAM" id="SSF52058">
    <property type="entry name" value="L domain-like"/>
    <property type="match status" value="3"/>
</dbReference>
<evidence type="ECO:0000256" key="4">
    <source>
        <dbReference type="ARBA" id="ARBA00022614"/>
    </source>
</evidence>
<accession>A0AAU9PIE5</accession>
<evidence type="ECO:0000256" key="1">
    <source>
        <dbReference type="ARBA" id="ARBA00004251"/>
    </source>
</evidence>
<dbReference type="InterPro" id="IPR046956">
    <property type="entry name" value="RLP23-like"/>
</dbReference>
<evidence type="ECO:0000256" key="9">
    <source>
        <dbReference type="ARBA" id="ARBA00023136"/>
    </source>
</evidence>
<feature type="domain" description="Zer-1-like leucine-rich repeats region" evidence="12">
    <location>
        <begin position="190"/>
        <end position="263"/>
    </location>
</feature>
<organism evidence="13 14">
    <name type="scientific">Lactuca virosa</name>
    <dbReference type="NCBI Taxonomy" id="75947"/>
    <lineage>
        <taxon>Eukaryota</taxon>
        <taxon>Viridiplantae</taxon>
        <taxon>Streptophyta</taxon>
        <taxon>Embryophyta</taxon>
        <taxon>Tracheophyta</taxon>
        <taxon>Spermatophyta</taxon>
        <taxon>Magnoliopsida</taxon>
        <taxon>eudicotyledons</taxon>
        <taxon>Gunneridae</taxon>
        <taxon>Pentapetalae</taxon>
        <taxon>asterids</taxon>
        <taxon>campanulids</taxon>
        <taxon>Asterales</taxon>
        <taxon>Asteraceae</taxon>
        <taxon>Cichorioideae</taxon>
        <taxon>Cichorieae</taxon>
        <taxon>Lactucinae</taxon>
        <taxon>Lactuca</taxon>
    </lineage>
</organism>
<comment type="caution">
    <text evidence="13">The sequence shown here is derived from an EMBL/GenBank/DDBJ whole genome shotgun (WGS) entry which is preliminary data.</text>
</comment>
<dbReference type="GO" id="GO:0005886">
    <property type="term" value="C:plasma membrane"/>
    <property type="evidence" value="ECO:0007669"/>
    <property type="project" value="UniProtKB-SubCell"/>
</dbReference>
<dbReference type="PRINTS" id="PR00019">
    <property type="entry name" value="LEURICHRPT"/>
</dbReference>
<dbReference type="FunFam" id="3.80.10.10:FF:000213">
    <property type="entry name" value="Tyrosine-sulfated glycopeptide receptor 1"/>
    <property type="match status" value="1"/>
</dbReference>
<name>A0AAU9PIE5_9ASTR</name>
<keyword evidence="4" id="KW-0433">Leucine-rich repeat</keyword>
<dbReference type="SMART" id="SM00369">
    <property type="entry name" value="LRR_TYP"/>
    <property type="match status" value="5"/>
</dbReference>
<dbReference type="Gene3D" id="3.80.10.10">
    <property type="entry name" value="Ribonuclease Inhibitor"/>
    <property type="match status" value="4"/>
</dbReference>
<dbReference type="EMBL" id="CAKMRJ010005634">
    <property type="protein sequence ID" value="CAH1450101.1"/>
    <property type="molecule type" value="Genomic_DNA"/>
</dbReference>
<dbReference type="PANTHER" id="PTHR48061:SF12">
    <property type="entry name" value="DISEASE RESISTANCE LIKE PROTEIN"/>
    <property type="match status" value="1"/>
</dbReference>
<dbReference type="InterPro" id="IPR003591">
    <property type="entry name" value="Leu-rich_rpt_typical-subtyp"/>
</dbReference>
<evidence type="ECO:0000256" key="10">
    <source>
        <dbReference type="ARBA" id="ARBA00023180"/>
    </source>
</evidence>
<sequence length="889" mass="100114">MASHMNHFNLLHTISLLYFLFTLTCIGSSLSHDQECSALFQFKQSLIHQGDEAFCGASWFQTFHSWKPTSNASNARFDCCSWYGVECRNEHEYGHVIGLDLSECSLCGRINSTSTLFSLVHLQSLNLTFNYFDESQIPSEISHLKQLRTLNLSYSGFRGQIPNEISQLMQLSSLDLSWNLLKLHSPSLQKLVQNLTLLEELDLSEIDISSSVPHFLTNFSSLRSIRLQNCSLHNEFPAAILQLQKLKILDLSFNINLSGSFPRFRYNSLLEHVDVSSTGFFGILPKSISNLNHLIFLGLTKCSFTGNIPSSLCNLTQLTYLGLGDNKFIGFVPSLISLSKLNDLGLNGHRFKNGHLPNWLGKLTELDELHVNYMNINGEIPPFLANLTKLRVIGMATNSLIGLRLLDNNFSGRVDLDTFLGLTNLEILRLGNNMISLVATGNYTNTTLPQFLFLDLASCNLKEFPGFLRFQHKMEVLFLDSNKIDGMIPVWIWNNSTETLEVIDLSYNSISGFHHHPHFLQWRQLQVFSIENNQLRGKLPIPPKTTILLYSSNNYLTGEIPPMICEMKSLQLLDLSSNNMSGKLPPCFGSLSNSLLVLDLRRNNFHGTLMMTAFMHGTRLESIDLSENHFTGQLPRSLTNCTSLVFLSLGDNSFHDVFPFWLGTLSKLEVLNLRSNNFYGPIQGSTTVCSQFPKLRIIDLSNNAFSGRLQKKYFQTCNAMKLLYAGKSSVLETVMFVKPFGSTFIYTMTIIHKGVRTQYEKISTIVMAIDLSCNHFEGEIPLSLQDLRGLQSLNLSNNHFTGPILPSLGFLKNLESLDLSRNELSGEIPQQLVQLNFLSIFNVSFNHLGGRIPEGKQFNTFEDDSYKGNPGLCGKPLSKKCQAIVTKYL</sequence>
<evidence type="ECO:0000256" key="6">
    <source>
        <dbReference type="ARBA" id="ARBA00022729"/>
    </source>
</evidence>
<dbReference type="InterPro" id="IPR056845">
    <property type="entry name" value="LRR_Zer-1"/>
</dbReference>
<evidence type="ECO:0000256" key="3">
    <source>
        <dbReference type="ARBA" id="ARBA00022475"/>
    </source>
</evidence>
<evidence type="ECO:0000313" key="14">
    <source>
        <dbReference type="Proteomes" id="UP001157418"/>
    </source>
</evidence>
<dbReference type="InterPro" id="IPR001611">
    <property type="entry name" value="Leu-rich_rpt"/>
</dbReference>
<dbReference type="AlphaFoldDB" id="A0AAU9PIE5"/>
<evidence type="ECO:0000256" key="2">
    <source>
        <dbReference type="ARBA" id="ARBA00009592"/>
    </source>
</evidence>
<gene>
    <name evidence="13" type="ORF">LVIROSA_LOCUS35541</name>
</gene>
<dbReference type="GO" id="GO:0051707">
    <property type="term" value="P:response to other organism"/>
    <property type="evidence" value="ECO:0007669"/>
    <property type="project" value="UniProtKB-ARBA"/>
</dbReference>
<evidence type="ECO:0000259" key="12">
    <source>
        <dbReference type="Pfam" id="PF25013"/>
    </source>
</evidence>
<feature type="chain" id="PRO_5043717682" description="Zer-1-like leucine-rich repeats region domain-containing protein" evidence="11">
    <location>
        <begin position="32"/>
        <end position="889"/>
    </location>
</feature>
<feature type="signal peptide" evidence="11">
    <location>
        <begin position="1"/>
        <end position="31"/>
    </location>
</feature>
<keyword evidence="14" id="KW-1185">Reference proteome</keyword>
<dbReference type="Pfam" id="PF00560">
    <property type="entry name" value="LRR_1"/>
    <property type="match status" value="5"/>
</dbReference>
<reference evidence="13 14" key="1">
    <citation type="submission" date="2022-01" db="EMBL/GenBank/DDBJ databases">
        <authorList>
            <person name="Xiong W."/>
            <person name="Schranz E."/>
        </authorList>
    </citation>
    <scope>NUCLEOTIDE SEQUENCE [LARGE SCALE GENOMIC DNA]</scope>
</reference>
<dbReference type="InterPro" id="IPR032675">
    <property type="entry name" value="LRR_dom_sf"/>
</dbReference>
<comment type="subcellular location">
    <subcellularLocation>
        <location evidence="1">Cell membrane</location>
        <topology evidence="1">Single-pass type I membrane protein</topology>
    </subcellularLocation>
</comment>
<comment type="similarity">
    <text evidence="2">Belongs to the RLP family.</text>
</comment>
<keyword evidence="5" id="KW-0812">Transmembrane</keyword>
<evidence type="ECO:0000256" key="7">
    <source>
        <dbReference type="ARBA" id="ARBA00022737"/>
    </source>
</evidence>
<dbReference type="PANTHER" id="PTHR48061">
    <property type="entry name" value="LEUCINE-RICH REPEAT RECEPTOR PROTEIN KINASE EMS1-LIKE-RELATED"/>
    <property type="match status" value="1"/>
</dbReference>
<evidence type="ECO:0000256" key="8">
    <source>
        <dbReference type="ARBA" id="ARBA00022989"/>
    </source>
</evidence>
<proteinExistence type="inferred from homology"/>
<keyword evidence="3" id="KW-1003">Cell membrane</keyword>
<protein>
    <recommendedName>
        <fullName evidence="12">Zer-1-like leucine-rich repeats region domain-containing protein</fullName>
    </recommendedName>
</protein>
<dbReference type="GO" id="GO:0006952">
    <property type="term" value="P:defense response"/>
    <property type="evidence" value="ECO:0007669"/>
    <property type="project" value="UniProtKB-ARBA"/>
</dbReference>
<keyword evidence="9" id="KW-0472">Membrane</keyword>
<evidence type="ECO:0000256" key="11">
    <source>
        <dbReference type="SAM" id="SignalP"/>
    </source>
</evidence>
<keyword evidence="10" id="KW-0325">Glycoprotein</keyword>
<keyword evidence="8" id="KW-1133">Transmembrane helix</keyword>